<organism evidence="9 10">
    <name type="scientific">Malassezia japonica</name>
    <dbReference type="NCBI Taxonomy" id="223818"/>
    <lineage>
        <taxon>Eukaryota</taxon>
        <taxon>Fungi</taxon>
        <taxon>Dikarya</taxon>
        <taxon>Basidiomycota</taxon>
        <taxon>Ustilaginomycotina</taxon>
        <taxon>Malasseziomycetes</taxon>
        <taxon>Malasseziales</taxon>
        <taxon>Malasseziaceae</taxon>
        <taxon>Malassezia</taxon>
    </lineage>
</organism>
<dbReference type="GO" id="GO:0051301">
    <property type="term" value="P:cell division"/>
    <property type="evidence" value="ECO:0007669"/>
    <property type="project" value="UniProtKB-KW"/>
</dbReference>
<dbReference type="GO" id="GO:0044843">
    <property type="term" value="P:cell cycle G1/S phase transition"/>
    <property type="evidence" value="ECO:0007669"/>
    <property type="project" value="UniProtKB-ARBA"/>
</dbReference>
<evidence type="ECO:0000259" key="8">
    <source>
        <dbReference type="SMART" id="SM01332"/>
    </source>
</evidence>
<reference evidence="9" key="1">
    <citation type="submission" date="2023-03" db="EMBL/GenBank/DDBJ databases">
        <title>Mating type loci evolution in Malassezia.</title>
        <authorList>
            <person name="Coelho M.A."/>
        </authorList>
    </citation>
    <scope>NUCLEOTIDE SEQUENCE</scope>
    <source>
        <strain evidence="9">CBS 9431</strain>
    </source>
</reference>
<gene>
    <name evidence="9" type="ORF">MJAP1_001334</name>
</gene>
<sequence>MSQAVPALNSYPNRHSFYGWPNGTAAPPAAPILPRMPSQQAAFPASTNGPALANKPRVRHSTVVPLPTSQIYQEKPAQVTRKSVSRAPRVVNNAVLEEAEYQPEILEYMHTMEKQTMANVELMSVQPELHWFMRPYLVDFLIEIHQSFRLRPETLYLTMNMVDRYVSKRIVYKRHYQLVGCAALLIAAKFEDAKDRVPTVQELSQMCCNAYDTSAFTQMEGHVLSTLDWTLGHPTVESWLRYEYSCAPPANSSTHSVARFLAEVTLFHQSFINTLPSSLAAGAMMLARHICRDPRPSSPAAGRAATAAANQIYAFVAEHVDDLSMILAKKYSYAYYAEASTVVLDWFRKRTAMVKAGEGNAGQYRQETYSSDEEGDSMHSSSPNPSVFSTPSRSLTRDDDDDESLPVTPMSLNSIHDTSMNNVHNHRVSTIVSNAKRQSHGAVDSKHASAAPWMNLNHLKPVAKHSQPQRSRMDMDIDTTGKP</sequence>
<dbReference type="Gene3D" id="1.10.472.10">
    <property type="entry name" value="Cyclin-like"/>
    <property type="match status" value="2"/>
</dbReference>
<keyword evidence="10" id="KW-1185">Reference proteome</keyword>
<dbReference type="SUPFAM" id="SSF47954">
    <property type="entry name" value="Cyclin-like"/>
    <property type="match status" value="2"/>
</dbReference>
<protein>
    <recommendedName>
        <fullName evidence="11">Cyclin N-terminal domain-containing protein</fullName>
    </recommendedName>
</protein>
<dbReference type="RefSeq" id="XP_060121279.1">
    <property type="nucleotide sequence ID" value="XM_060265296.1"/>
</dbReference>
<comment type="similarity">
    <text evidence="1 5">Belongs to the cyclin family.</text>
</comment>
<name>A0AAF0J962_9BASI</name>
<feature type="region of interest" description="Disordered" evidence="6">
    <location>
        <begin position="463"/>
        <end position="483"/>
    </location>
</feature>
<dbReference type="GO" id="GO:0019887">
    <property type="term" value="F:protein kinase regulator activity"/>
    <property type="evidence" value="ECO:0007669"/>
    <property type="project" value="UniProtKB-ARBA"/>
</dbReference>
<dbReference type="InterPro" id="IPR039361">
    <property type="entry name" value="Cyclin"/>
</dbReference>
<dbReference type="SMART" id="SM01332">
    <property type="entry name" value="Cyclin_C"/>
    <property type="match status" value="1"/>
</dbReference>
<evidence type="ECO:0000256" key="1">
    <source>
        <dbReference type="ARBA" id="ARBA00008742"/>
    </source>
</evidence>
<dbReference type="PANTHER" id="PTHR10177">
    <property type="entry name" value="CYCLINS"/>
    <property type="match status" value="1"/>
</dbReference>
<dbReference type="AlphaFoldDB" id="A0AAF0J962"/>
<dbReference type="Pfam" id="PF02984">
    <property type="entry name" value="Cyclin_C"/>
    <property type="match status" value="1"/>
</dbReference>
<dbReference type="InterPro" id="IPR006671">
    <property type="entry name" value="Cyclin_N"/>
</dbReference>
<dbReference type="InterPro" id="IPR036915">
    <property type="entry name" value="Cyclin-like_sf"/>
</dbReference>
<dbReference type="GeneID" id="85224983"/>
<accession>A0AAF0J962</accession>
<feature type="compositionally biased region" description="Basic and acidic residues" evidence="6">
    <location>
        <begin position="471"/>
        <end position="483"/>
    </location>
</feature>
<dbReference type="InterPro" id="IPR004367">
    <property type="entry name" value="Cyclin_C-dom"/>
</dbReference>
<feature type="region of interest" description="Disordered" evidence="6">
    <location>
        <begin position="364"/>
        <end position="408"/>
    </location>
</feature>
<dbReference type="Proteomes" id="UP001217754">
    <property type="component" value="Chromosome 2"/>
</dbReference>
<evidence type="ECO:0000259" key="7">
    <source>
        <dbReference type="SMART" id="SM00385"/>
    </source>
</evidence>
<dbReference type="CDD" id="cd20559">
    <property type="entry name" value="CYCLIN_ScCLN_like"/>
    <property type="match status" value="1"/>
</dbReference>
<feature type="domain" description="Cyclin C-terminal" evidence="8">
    <location>
        <begin position="234"/>
        <end position="345"/>
    </location>
</feature>
<dbReference type="SMART" id="SM00385">
    <property type="entry name" value="CYCLIN"/>
    <property type="match status" value="2"/>
</dbReference>
<dbReference type="Pfam" id="PF00134">
    <property type="entry name" value="Cyclin_N"/>
    <property type="match status" value="1"/>
</dbReference>
<feature type="domain" description="Cyclin-like" evidence="7">
    <location>
        <begin position="238"/>
        <end position="329"/>
    </location>
</feature>
<proteinExistence type="inferred from homology"/>
<evidence type="ECO:0000256" key="4">
    <source>
        <dbReference type="ARBA" id="ARBA00023306"/>
    </source>
</evidence>
<evidence type="ECO:0000256" key="2">
    <source>
        <dbReference type="ARBA" id="ARBA00022618"/>
    </source>
</evidence>
<evidence type="ECO:0000256" key="5">
    <source>
        <dbReference type="RuleBase" id="RU000383"/>
    </source>
</evidence>
<dbReference type="PROSITE" id="PS00292">
    <property type="entry name" value="CYCLINS"/>
    <property type="match status" value="1"/>
</dbReference>
<keyword evidence="2" id="KW-0132">Cell division</keyword>
<dbReference type="GO" id="GO:0051726">
    <property type="term" value="P:regulation of cell cycle"/>
    <property type="evidence" value="ECO:0007669"/>
    <property type="project" value="UniProtKB-ARBA"/>
</dbReference>
<evidence type="ECO:0000256" key="3">
    <source>
        <dbReference type="ARBA" id="ARBA00023127"/>
    </source>
</evidence>
<dbReference type="InterPro" id="IPR048258">
    <property type="entry name" value="Cyclins_cyclin-box"/>
</dbReference>
<evidence type="ECO:0008006" key="11">
    <source>
        <dbReference type="Google" id="ProtNLM"/>
    </source>
</evidence>
<dbReference type="EMBL" id="CP119959">
    <property type="protein sequence ID" value="WFD38382.1"/>
    <property type="molecule type" value="Genomic_DNA"/>
</dbReference>
<keyword evidence="3 5" id="KW-0195">Cyclin</keyword>
<dbReference type="CDD" id="cd20537">
    <property type="entry name" value="CYCLIN_CCNO-like_rpt2"/>
    <property type="match status" value="1"/>
</dbReference>
<dbReference type="InterPro" id="IPR013763">
    <property type="entry name" value="Cyclin-like_dom"/>
</dbReference>
<evidence type="ECO:0000256" key="6">
    <source>
        <dbReference type="SAM" id="MobiDB-lite"/>
    </source>
</evidence>
<keyword evidence="4" id="KW-0131">Cell cycle</keyword>
<feature type="compositionally biased region" description="Polar residues" evidence="6">
    <location>
        <begin position="378"/>
        <end position="394"/>
    </location>
</feature>
<evidence type="ECO:0000313" key="10">
    <source>
        <dbReference type="Proteomes" id="UP001217754"/>
    </source>
</evidence>
<evidence type="ECO:0000313" key="9">
    <source>
        <dbReference type="EMBL" id="WFD38382.1"/>
    </source>
</evidence>
<feature type="domain" description="Cyclin-like" evidence="7">
    <location>
        <begin position="139"/>
        <end position="225"/>
    </location>
</feature>
<dbReference type="FunFam" id="1.10.472.10:FF:000010">
    <property type="entry name" value="G1/S-specific cyclin Cln1"/>
    <property type="match status" value="1"/>
</dbReference>